<evidence type="ECO:0000259" key="3">
    <source>
        <dbReference type="Pfam" id="PF22939"/>
    </source>
</evidence>
<dbReference type="Gene3D" id="1.25.40.20">
    <property type="entry name" value="Ankyrin repeat-containing domain"/>
    <property type="match status" value="3"/>
</dbReference>
<dbReference type="InterPro" id="IPR056884">
    <property type="entry name" value="NPHP3-like_N"/>
</dbReference>
<dbReference type="Pfam" id="PF22939">
    <property type="entry name" value="WHD_GPIID"/>
    <property type="match status" value="1"/>
</dbReference>
<dbReference type="PANTHER" id="PTHR10039">
    <property type="entry name" value="AMELOGENIN"/>
    <property type="match status" value="1"/>
</dbReference>
<dbReference type="Gene3D" id="3.40.50.300">
    <property type="entry name" value="P-loop containing nucleotide triphosphate hydrolases"/>
    <property type="match status" value="1"/>
</dbReference>
<accession>A0AAD4HTR0</accession>
<evidence type="ECO:0000259" key="4">
    <source>
        <dbReference type="Pfam" id="PF24883"/>
    </source>
</evidence>
<evidence type="ECO:0008006" key="7">
    <source>
        <dbReference type="Google" id="ProtNLM"/>
    </source>
</evidence>
<evidence type="ECO:0000256" key="2">
    <source>
        <dbReference type="PROSITE-ProRule" id="PRU00023"/>
    </source>
</evidence>
<feature type="repeat" description="ANK" evidence="2">
    <location>
        <begin position="636"/>
        <end position="660"/>
    </location>
</feature>
<organism evidence="5 6">
    <name type="scientific">Staphylotrichum longicolle</name>
    <dbReference type="NCBI Taxonomy" id="669026"/>
    <lineage>
        <taxon>Eukaryota</taxon>
        <taxon>Fungi</taxon>
        <taxon>Dikarya</taxon>
        <taxon>Ascomycota</taxon>
        <taxon>Pezizomycotina</taxon>
        <taxon>Sordariomycetes</taxon>
        <taxon>Sordariomycetidae</taxon>
        <taxon>Sordariales</taxon>
        <taxon>Chaetomiaceae</taxon>
        <taxon>Staphylotrichum</taxon>
    </lineage>
</organism>
<keyword evidence="1" id="KW-0677">Repeat</keyword>
<dbReference type="Pfam" id="PF12796">
    <property type="entry name" value="Ank_2"/>
    <property type="match status" value="2"/>
</dbReference>
<dbReference type="InterPro" id="IPR002110">
    <property type="entry name" value="Ankyrin_rpt"/>
</dbReference>
<dbReference type="InterPro" id="IPR054471">
    <property type="entry name" value="GPIID_WHD"/>
</dbReference>
<dbReference type="PANTHER" id="PTHR10039:SF15">
    <property type="entry name" value="NACHT DOMAIN-CONTAINING PROTEIN"/>
    <property type="match status" value="1"/>
</dbReference>
<keyword evidence="6" id="KW-1185">Reference proteome</keyword>
<protein>
    <recommendedName>
        <fullName evidence="7">Ankyrin repeat protein</fullName>
    </recommendedName>
</protein>
<feature type="domain" description="GPI inositol-deacylase winged helix" evidence="3">
    <location>
        <begin position="434"/>
        <end position="510"/>
    </location>
</feature>
<evidence type="ECO:0000256" key="1">
    <source>
        <dbReference type="ARBA" id="ARBA00022737"/>
    </source>
</evidence>
<dbReference type="PROSITE" id="PS50297">
    <property type="entry name" value="ANK_REP_REGION"/>
    <property type="match status" value="4"/>
</dbReference>
<dbReference type="PROSITE" id="PS50088">
    <property type="entry name" value="ANK_REPEAT"/>
    <property type="match status" value="4"/>
</dbReference>
<dbReference type="EMBL" id="JAHCVI010000005">
    <property type="protein sequence ID" value="KAG7285439.1"/>
    <property type="molecule type" value="Genomic_DNA"/>
</dbReference>
<feature type="domain" description="Nephrocystin 3-like N-terminal" evidence="4">
    <location>
        <begin position="206"/>
        <end position="369"/>
    </location>
</feature>
<gene>
    <name evidence="5" type="ORF">NEMBOFW57_010066</name>
</gene>
<dbReference type="Pfam" id="PF00023">
    <property type="entry name" value="Ank"/>
    <property type="match status" value="1"/>
</dbReference>
<feature type="repeat" description="ANK" evidence="2">
    <location>
        <begin position="728"/>
        <end position="752"/>
    </location>
</feature>
<dbReference type="SUPFAM" id="SSF48403">
    <property type="entry name" value="Ankyrin repeat"/>
    <property type="match status" value="1"/>
</dbReference>
<name>A0AAD4HTR0_9PEZI</name>
<evidence type="ECO:0000313" key="6">
    <source>
        <dbReference type="Proteomes" id="UP001197093"/>
    </source>
</evidence>
<dbReference type="InterPro" id="IPR036770">
    <property type="entry name" value="Ankyrin_rpt-contain_sf"/>
</dbReference>
<dbReference type="AlphaFoldDB" id="A0AAD4HTR0"/>
<dbReference type="Pfam" id="PF24883">
    <property type="entry name" value="NPHP3_N"/>
    <property type="match status" value="1"/>
</dbReference>
<evidence type="ECO:0000313" key="5">
    <source>
        <dbReference type="EMBL" id="KAG7285439.1"/>
    </source>
</evidence>
<dbReference type="Proteomes" id="UP001197093">
    <property type="component" value="Unassembled WGS sequence"/>
</dbReference>
<reference evidence="5" key="1">
    <citation type="submission" date="2023-02" db="EMBL/GenBank/DDBJ databases">
        <authorList>
            <person name="Palmer J.M."/>
        </authorList>
    </citation>
    <scope>NUCLEOTIDE SEQUENCE</scope>
    <source>
        <strain evidence="5">FW57</strain>
    </source>
</reference>
<dbReference type="SUPFAM" id="SSF52540">
    <property type="entry name" value="P-loop containing nucleoside triphosphate hydrolases"/>
    <property type="match status" value="1"/>
</dbReference>
<proteinExistence type="predicted"/>
<sequence>MADPFGIVGVIGVIGQIAQVAVKLGLDWKDAPVDAKRFISELQTLKTVLSETHTNILVNDDFKNAFDGRHSTFLTQLGDPANPTNPPTNTSAMVSACKQELDSLLDDLTKRTQGHRAGWERLKGAFLARKTREAVENLQRQCGTLNSLMAVDALALGARIHKEVTDARREQKLWQADRENKAVLDWVTTVDYSSQQSDFIRRRQPGTGQWLLDSTEYQQWSENAKQTLFCPGIPGAGKTILTSIVVDDLHARFQDDVHIGIAYLYCNFRRQDQKVEDLLSNLIRQLSQDQPSLPECLRILYDKYKGRTRPPLDELSRALQTVANLFSKIFIVIDALDECRLSDGSRSNLLTEIFALQSKSGANIFATSRFILNVTERFKNSVVLEIRAHPGDIQRYIEGNIAHLPSCVARRPDLQREVMTKIIRAVDGIQLKDQEELAKQVLSWITCAKRPLSTTELQHALGVEVGETELDPDNIPLVEDMVSVCAGLVTVDEESSIIRLVHYTAQEYFARTWKRWFPNAQADITEICATYLSFSCFESDPYLTAAAVWNRLHRNQLYRYAACHWDSFGRTPLWWAARNGHEAVVEMLLRVGNADINSKDDNGWTALSRAAWYGHEKVVKMLLETGKADVNSRDKNDWTPLSRAAWNGHEAVVKMLLEIGNADVNSKDNDGQTPLSRALKPILSVAVDGNDRVSELSLEIERFWDGHVAVVKMLIEMGKADVDLKDNDGRTVLSLAAGEGNEALVKLLLETGRANIESKDSNGWTPLVWDGRMVASLIYGDAVKWDQLVREYGETEMC</sequence>
<comment type="caution">
    <text evidence="5">The sequence shown here is derived from an EMBL/GenBank/DDBJ whole genome shotgun (WGS) entry which is preliminary data.</text>
</comment>
<dbReference type="SMART" id="SM00248">
    <property type="entry name" value="ANK"/>
    <property type="match status" value="5"/>
</dbReference>
<keyword evidence="2" id="KW-0040">ANK repeat</keyword>
<feature type="repeat" description="ANK" evidence="2">
    <location>
        <begin position="602"/>
        <end position="626"/>
    </location>
</feature>
<feature type="repeat" description="ANK" evidence="2">
    <location>
        <begin position="568"/>
        <end position="592"/>
    </location>
</feature>
<dbReference type="InterPro" id="IPR027417">
    <property type="entry name" value="P-loop_NTPase"/>
</dbReference>